<reference evidence="5" key="1">
    <citation type="submission" date="2023-02" db="EMBL/GenBank/DDBJ databases">
        <title>Identification and recombinant expression of a fungal hydrolase from Papiliotrema laurentii that hydrolyzes apple cutin and clears colloidal polyester polyurethane.</title>
        <authorList>
            <consortium name="DOE Joint Genome Institute"/>
            <person name="Roman V.A."/>
            <person name="Bojanowski C."/>
            <person name="Crable B.R."/>
            <person name="Wagner D.N."/>
            <person name="Hung C.S."/>
            <person name="Nadeau L.J."/>
            <person name="Schratz L."/>
            <person name="Haridas S."/>
            <person name="Pangilinan J."/>
            <person name="Lipzen A."/>
            <person name="Na H."/>
            <person name="Yan M."/>
            <person name="Ng V."/>
            <person name="Grigoriev I.V."/>
            <person name="Spatafora J.W."/>
            <person name="Barlow D."/>
            <person name="Biffinger J."/>
            <person name="Kelley-Loughnane N."/>
            <person name="Varaljay V.A."/>
            <person name="Crookes-Goodson W.J."/>
        </authorList>
    </citation>
    <scope>NUCLEOTIDE SEQUENCE</scope>
    <source>
        <strain evidence="5">5307AH</strain>
    </source>
</reference>
<gene>
    <name evidence="5" type="ORF">DB88DRAFT_112412</name>
</gene>
<dbReference type="SUPFAM" id="SSF53474">
    <property type="entry name" value="alpha/beta-Hydrolases"/>
    <property type="match status" value="1"/>
</dbReference>
<keyword evidence="3" id="KW-0812">Transmembrane</keyword>
<feature type="transmembrane region" description="Helical" evidence="3">
    <location>
        <begin position="271"/>
        <end position="296"/>
    </location>
</feature>
<feature type="domain" description="DUF676" evidence="4">
    <location>
        <begin position="3"/>
        <end position="207"/>
    </location>
</feature>
<organism evidence="5 6">
    <name type="scientific">Papiliotrema laurentii</name>
    <name type="common">Cryptococcus laurentii</name>
    <dbReference type="NCBI Taxonomy" id="5418"/>
    <lineage>
        <taxon>Eukaryota</taxon>
        <taxon>Fungi</taxon>
        <taxon>Dikarya</taxon>
        <taxon>Basidiomycota</taxon>
        <taxon>Agaricomycotina</taxon>
        <taxon>Tremellomycetes</taxon>
        <taxon>Tremellales</taxon>
        <taxon>Rhynchogastremaceae</taxon>
        <taxon>Papiliotrema</taxon>
    </lineage>
</organism>
<sequence>MGVHLVVLIHGLYGSPNNLAVIHEELVKAADADVCASHNIETVVHVCKSFTGSHTWDGIDVNAWKASQEVDEVIERLEGEGREVERFSVFGYSLGGLVARYLVGLLHARSPSFFDHHMPSSFSTAATPHLGVLKYQTTSNTLIHTIGRRLFSRSGQQLYCLDKDWEGRCLLEVLADPDHIFLHAVKMFPRVNILANGCHDLTVPYPTASFSLSDPFEAFEATGMQVDVDENHIVRSWHHPEQPLTATVLKEDGTVRRRPRFPPFLFLPYPFTYLLFLLLPLILPLWLCFVSCVLIIHTIQARRRHRAHTLHLASHPGADSATTPLLGATVSHQRLQALKTSLSSNSIDSDRPRSEYSEQSTPSGTSTPRMVDMDVPGDIPPRAGQTALLLTPAQKRMSKNMEAEWQHANRIIAWYPWAFNSHALLVARDVRRFKWHEEGRGIMRLLAKNVVESAVSDPAL</sequence>
<evidence type="ECO:0000313" key="5">
    <source>
        <dbReference type="EMBL" id="KAK1920898.1"/>
    </source>
</evidence>
<dbReference type="PANTHER" id="PTHR12482:SF62">
    <property type="entry name" value="LIPASE ROG1-RELATED"/>
    <property type="match status" value="1"/>
</dbReference>
<dbReference type="InterPro" id="IPR029058">
    <property type="entry name" value="AB_hydrolase_fold"/>
</dbReference>
<dbReference type="AlphaFoldDB" id="A0AAD9CV04"/>
<dbReference type="Proteomes" id="UP001182556">
    <property type="component" value="Unassembled WGS sequence"/>
</dbReference>
<dbReference type="InterPro" id="IPR007751">
    <property type="entry name" value="DUF676_lipase-like"/>
</dbReference>
<dbReference type="Gene3D" id="3.40.50.1820">
    <property type="entry name" value="alpha/beta hydrolase"/>
    <property type="match status" value="1"/>
</dbReference>
<accession>A0AAD9CV04</accession>
<comment type="caution">
    <text evidence="5">The sequence shown here is derived from an EMBL/GenBank/DDBJ whole genome shotgun (WGS) entry which is preliminary data.</text>
</comment>
<name>A0AAD9CV04_PAPLA</name>
<feature type="region of interest" description="Disordered" evidence="2">
    <location>
        <begin position="341"/>
        <end position="370"/>
    </location>
</feature>
<keyword evidence="3" id="KW-0472">Membrane</keyword>
<dbReference type="EMBL" id="JAODAN010000012">
    <property type="protein sequence ID" value="KAK1920898.1"/>
    <property type="molecule type" value="Genomic_DNA"/>
</dbReference>
<evidence type="ECO:0000256" key="3">
    <source>
        <dbReference type="SAM" id="Phobius"/>
    </source>
</evidence>
<protein>
    <submittedName>
        <fullName evidence="5">Lipid particle protein</fullName>
    </submittedName>
</protein>
<evidence type="ECO:0000256" key="2">
    <source>
        <dbReference type="SAM" id="MobiDB-lite"/>
    </source>
</evidence>
<keyword evidence="6" id="KW-1185">Reference proteome</keyword>
<dbReference type="InterPro" id="IPR044294">
    <property type="entry name" value="Lipase-like"/>
</dbReference>
<dbReference type="Pfam" id="PF05057">
    <property type="entry name" value="DUF676"/>
    <property type="match status" value="1"/>
</dbReference>
<evidence type="ECO:0000256" key="1">
    <source>
        <dbReference type="ARBA" id="ARBA00007920"/>
    </source>
</evidence>
<evidence type="ECO:0000313" key="6">
    <source>
        <dbReference type="Proteomes" id="UP001182556"/>
    </source>
</evidence>
<dbReference type="PANTHER" id="PTHR12482">
    <property type="entry name" value="LIPASE ROG1-RELATED-RELATED"/>
    <property type="match status" value="1"/>
</dbReference>
<evidence type="ECO:0000259" key="4">
    <source>
        <dbReference type="Pfam" id="PF05057"/>
    </source>
</evidence>
<feature type="compositionally biased region" description="Polar residues" evidence="2">
    <location>
        <begin position="357"/>
        <end position="368"/>
    </location>
</feature>
<comment type="similarity">
    <text evidence="1">Belongs to the putative lipase ROG1 family.</text>
</comment>
<proteinExistence type="inferred from homology"/>
<keyword evidence="3" id="KW-1133">Transmembrane helix</keyword>